<dbReference type="AlphaFoldDB" id="A0A2A6BG10"/>
<gene>
    <name evidence="2" type="primary">WBGene00282765</name>
</gene>
<evidence type="ECO:0000259" key="1">
    <source>
        <dbReference type="Pfam" id="PF05585"/>
    </source>
</evidence>
<keyword evidence="3" id="KW-1185">Reference proteome</keyword>
<dbReference type="EnsemblMetazoa" id="PPA44396.1">
    <property type="protein sequence ID" value="PPA44396.1"/>
    <property type="gene ID" value="WBGene00282765"/>
</dbReference>
<reference evidence="2" key="2">
    <citation type="submission" date="2022-06" db="UniProtKB">
        <authorList>
            <consortium name="EnsemblMetazoa"/>
        </authorList>
    </citation>
    <scope>IDENTIFICATION</scope>
    <source>
        <strain evidence="2">PS312</strain>
    </source>
</reference>
<dbReference type="Pfam" id="PF05585">
    <property type="entry name" value="DUF1758"/>
    <property type="match status" value="1"/>
</dbReference>
<organism evidence="2 3">
    <name type="scientific">Pristionchus pacificus</name>
    <name type="common">Parasitic nematode worm</name>
    <dbReference type="NCBI Taxonomy" id="54126"/>
    <lineage>
        <taxon>Eukaryota</taxon>
        <taxon>Metazoa</taxon>
        <taxon>Ecdysozoa</taxon>
        <taxon>Nematoda</taxon>
        <taxon>Chromadorea</taxon>
        <taxon>Rhabditida</taxon>
        <taxon>Rhabditina</taxon>
        <taxon>Diplogasteromorpha</taxon>
        <taxon>Diplogasteroidea</taxon>
        <taxon>Neodiplogasteridae</taxon>
        <taxon>Pristionchus</taxon>
    </lineage>
</organism>
<reference evidence="3" key="1">
    <citation type="journal article" date="2008" name="Nat. Genet.">
        <title>The Pristionchus pacificus genome provides a unique perspective on nematode lifestyle and parasitism.</title>
        <authorList>
            <person name="Dieterich C."/>
            <person name="Clifton S.W."/>
            <person name="Schuster L.N."/>
            <person name="Chinwalla A."/>
            <person name="Delehaunty K."/>
            <person name="Dinkelacker I."/>
            <person name="Fulton L."/>
            <person name="Fulton R."/>
            <person name="Godfrey J."/>
            <person name="Minx P."/>
            <person name="Mitreva M."/>
            <person name="Roeseler W."/>
            <person name="Tian H."/>
            <person name="Witte H."/>
            <person name="Yang S.P."/>
            <person name="Wilson R.K."/>
            <person name="Sommer R.J."/>
        </authorList>
    </citation>
    <scope>NUCLEOTIDE SEQUENCE [LARGE SCALE GENOMIC DNA]</scope>
    <source>
        <strain evidence="3">PS312</strain>
    </source>
</reference>
<accession>A0A8R1Z2F8</accession>
<protein>
    <recommendedName>
        <fullName evidence="1">DUF1758 domain-containing protein</fullName>
    </recommendedName>
</protein>
<accession>A0A2A6BG10</accession>
<evidence type="ECO:0000313" key="2">
    <source>
        <dbReference type="EnsemblMetazoa" id="PPA44396.1"/>
    </source>
</evidence>
<name>A0A2A6BG10_PRIPA</name>
<evidence type="ECO:0000313" key="3">
    <source>
        <dbReference type="Proteomes" id="UP000005239"/>
    </source>
</evidence>
<dbReference type="Proteomes" id="UP000005239">
    <property type="component" value="Unassembled WGS sequence"/>
</dbReference>
<dbReference type="InterPro" id="IPR008737">
    <property type="entry name" value="DUF1758"/>
</dbReference>
<feature type="domain" description="DUF1758" evidence="1">
    <location>
        <begin position="30"/>
        <end position="80"/>
    </location>
</feature>
<sequence length="118" mass="13586">MIVKNLPWKDSAARATDEMILLSRDLQIVNPRSNVEMRSTVFFDNGAQKSFIHDDLAHSLHLVPIDHTQMDISTFCNHLASFPSSRSIVQMRHEDFQPSLQSLRLESFHTVDTSRYDT</sequence>
<proteinExistence type="predicted"/>